<organism evidence="6 7">
    <name type="scientific">Treponema medium ATCC 700293</name>
    <dbReference type="NCBI Taxonomy" id="1125700"/>
    <lineage>
        <taxon>Bacteria</taxon>
        <taxon>Pseudomonadati</taxon>
        <taxon>Spirochaetota</taxon>
        <taxon>Spirochaetia</taxon>
        <taxon>Spirochaetales</taxon>
        <taxon>Treponemataceae</taxon>
        <taxon>Treponema</taxon>
    </lineage>
</organism>
<dbReference type="RefSeq" id="WP_016522811.1">
    <property type="nucleotide sequence ID" value="NZ_KE332517.1"/>
</dbReference>
<dbReference type="EMBL" id="ATFE01000005">
    <property type="protein sequence ID" value="EPF29334.1"/>
    <property type="molecule type" value="Genomic_DNA"/>
</dbReference>
<comment type="caution">
    <text evidence="6">The sequence shown here is derived from an EMBL/GenBank/DDBJ whole genome shotgun (WGS) entry which is preliminary data.</text>
</comment>
<dbReference type="Proteomes" id="UP000014634">
    <property type="component" value="Unassembled WGS sequence"/>
</dbReference>
<dbReference type="GO" id="GO:0016780">
    <property type="term" value="F:phosphotransferase activity, for other substituted phosphate groups"/>
    <property type="evidence" value="ECO:0007669"/>
    <property type="project" value="InterPro"/>
</dbReference>
<dbReference type="Pfam" id="PF01066">
    <property type="entry name" value="CDP-OH_P_transf"/>
    <property type="match status" value="1"/>
</dbReference>
<keyword evidence="2 4" id="KW-0808">Transferase</keyword>
<feature type="transmembrane region" description="Helical" evidence="5">
    <location>
        <begin position="195"/>
        <end position="213"/>
    </location>
</feature>
<evidence type="ECO:0000313" key="6">
    <source>
        <dbReference type="EMBL" id="EPF29334.1"/>
    </source>
</evidence>
<dbReference type="PANTHER" id="PTHR10414">
    <property type="entry name" value="ETHANOLAMINEPHOSPHOTRANSFERASE"/>
    <property type="match status" value="1"/>
</dbReference>
<evidence type="ECO:0000256" key="3">
    <source>
        <dbReference type="ARBA" id="ARBA00023136"/>
    </source>
</evidence>
<comment type="subcellular location">
    <subcellularLocation>
        <location evidence="1">Membrane</location>
    </subcellularLocation>
</comment>
<feature type="transmembrane region" description="Helical" evidence="5">
    <location>
        <begin position="222"/>
        <end position="240"/>
    </location>
</feature>
<keyword evidence="3 5" id="KW-0472">Membrane</keyword>
<evidence type="ECO:0000256" key="2">
    <source>
        <dbReference type="ARBA" id="ARBA00022679"/>
    </source>
</evidence>
<dbReference type="PANTHER" id="PTHR10414:SF37">
    <property type="entry name" value="BB IN A BOXCAR, ISOFORM C"/>
    <property type="match status" value="1"/>
</dbReference>
<feature type="transmembrane region" description="Helical" evidence="5">
    <location>
        <begin position="103"/>
        <end position="120"/>
    </location>
</feature>
<evidence type="ECO:0000256" key="4">
    <source>
        <dbReference type="RuleBase" id="RU003750"/>
    </source>
</evidence>
<dbReference type="InterPro" id="IPR014472">
    <property type="entry name" value="CHOPT"/>
</dbReference>
<dbReference type="GO" id="GO:0016020">
    <property type="term" value="C:membrane"/>
    <property type="evidence" value="ECO:0007669"/>
    <property type="project" value="UniProtKB-SubCell"/>
</dbReference>
<feature type="transmembrane region" description="Helical" evidence="5">
    <location>
        <begin position="246"/>
        <end position="267"/>
    </location>
</feature>
<feature type="transmembrane region" description="Helical" evidence="5">
    <location>
        <begin position="38"/>
        <end position="59"/>
    </location>
</feature>
<reference evidence="6 7" key="1">
    <citation type="submission" date="2013-04" db="EMBL/GenBank/DDBJ databases">
        <title>The Genome Sequence of Treponema medium ATCC 700293.</title>
        <authorList>
            <consortium name="The Broad Institute Genomics Platform"/>
            <person name="Earl A."/>
            <person name="Ward D."/>
            <person name="Feldgarden M."/>
            <person name="Gevers D."/>
            <person name="Leonetti C."/>
            <person name="Blanton J.M."/>
            <person name="Dewhirst F.E."/>
            <person name="Izard J."/>
            <person name="Walker B."/>
            <person name="Young S."/>
            <person name="Zeng Q."/>
            <person name="Gargeya S."/>
            <person name="Fitzgerald M."/>
            <person name="Haas B."/>
            <person name="Abouelleil A."/>
            <person name="Allen A.W."/>
            <person name="Alvarado L."/>
            <person name="Arachchi H.M."/>
            <person name="Berlin A.M."/>
            <person name="Chapman S.B."/>
            <person name="Gainer-Dewar J."/>
            <person name="Goldberg J."/>
            <person name="Griggs A."/>
            <person name="Gujja S."/>
            <person name="Hansen M."/>
            <person name="Howarth C."/>
            <person name="Imamovic A."/>
            <person name="Ireland A."/>
            <person name="Larimer J."/>
            <person name="McCowan C."/>
            <person name="Murphy C."/>
            <person name="Pearson M."/>
            <person name="Poon T.W."/>
            <person name="Priest M."/>
            <person name="Roberts A."/>
            <person name="Saif S."/>
            <person name="Shea T."/>
            <person name="Sisk P."/>
            <person name="Sykes S."/>
            <person name="Wortman J."/>
            <person name="Nusbaum C."/>
            <person name="Birren B."/>
        </authorList>
    </citation>
    <scope>NUCLEOTIDE SEQUENCE [LARGE SCALE GENOMIC DNA]</scope>
    <source>
        <strain evidence="6 7">ATCC 700293</strain>
    </source>
</reference>
<feature type="transmembrane region" description="Helical" evidence="5">
    <location>
        <begin position="65"/>
        <end position="82"/>
    </location>
</feature>
<evidence type="ECO:0008006" key="8">
    <source>
        <dbReference type="Google" id="ProtNLM"/>
    </source>
</evidence>
<dbReference type="Gene3D" id="1.20.120.1760">
    <property type="match status" value="1"/>
</dbReference>
<sequence length="340" mass="37899">MSEYLYSANDESLLTPVLYKCFVNPLVKILPYRLPANFITLISFSFIIGAFCIAAHGYYVGKYDYWGLIPLLTLAYLIGDCADGKQARKTGTGSPLGEYFDHFLDCFVTGLLMGILMISFKVTKPAIITMGFFNLYAGQIGSFWERYKRRVMCFGKLGSNEGIVAIGLTSWLMSIPSIHTAADTVLIFNITGGEALIITIMTGTAVTAIHAIIRSHAISPRLIAHLILSFAVTYTAAYLFGKNNMVYITGAVSFYNVFFLASLLAATNLDSRECLPDIIIPLSFVLFYLIPNYTSLIQYAQIAYLVVRVGIKFISFVRINRQYWYWINPPPPDEGLSATR</sequence>
<protein>
    <recommendedName>
        <fullName evidence="8">CDP-alcohol phosphatidyltransferase</fullName>
    </recommendedName>
</protein>
<keyword evidence="5" id="KW-0812">Transmembrane</keyword>
<dbReference type="GO" id="GO:0008654">
    <property type="term" value="P:phospholipid biosynthetic process"/>
    <property type="evidence" value="ECO:0007669"/>
    <property type="project" value="InterPro"/>
</dbReference>
<dbReference type="AlphaFoldDB" id="A0AA87NN54"/>
<evidence type="ECO:0000313" key="7">
    <source>
        <dbReference type="Proteomes" id="UP000014634"/>
    </source>
</evidence>
<proteinExistence type="inferred from homology"/>
<dbReference type="InterPro" id="IPR048254">
    <property type="entry name" value="CDP_ALCOHOL_P_TRANSF_CS"/>
</dbReference>
<dbReference type="InterPro" id="IPR043130">
    <property type="entry name" value="CDP-OH_PTrfase_TM_dom"/>
</dbReference>
<accession>A0AA87NN54</accession>
<comment type="similarity">
    <text evidence="4">Belongs to the CDP-alcohol phosphatidyltransferase class-I family.</text>
</comment>
<gene>
    <name evidence="6" type="ORF">HMPREF9195_00844</name>
</gene>
<dbReference type="InterPro" id="IPR000462">
    <property type="entry name" value="CDP-OH_P_trans"/>
</dbReference>
<keyword evidence="5" id="KW-1133">Transmembrane helix</keyword>
<name>A0AA87NN54_TREMD</name>
<feature type="transmembrane region" description="Helical" evidence="5">
    <location>
        <begin position="126"/>
        <end position="145"/>
    </location>
</feature>
<evidence type="ECO:0000256" key="5">
    <source>
        <dbReference type="SAM" id="Phobius"/>
    </source>
</evidence>
<dbReference type="PROSITE" id="PS00379">
    <property type="entry name" value="CDP_ALCOHOL_P_TRANSF"/>
    <property type="match status" value="1"/>
</dbReference>
<feature type="transmembrane region" description="Helical" evidence="5">
    <location>
        <begin position="274"/>
        <end position="290"/>
    </location>
</feature>
<evidence type="ECO:0000256" key="1">
    <source>
        <dbReference type="ARBA" id="ARBA00004370"/>
    </source>
</evidence>